<protein>
    <submittedName>
        <fullName evidence="2">Uncharacterized protein</fullName>
    </submittedName>
</protein>
<dbReference type="Proteomes" id="UP000198379">
    <property type="component" value="Unassembled WGS sequence"/>
</dbReference>
<accession>A0A238VL96</accession>
<gene>
    <name evidence="2" type="ORF">SAMN06265376_1016</name>
</gene>
<evidence type="ECO:0000256" key="1">
    <source>
        <dbReference type="SAM" id="MobiDB-lite"/>
    </source>
</evidence>
<evidence type="ECO:0000313" key="3">
    <source>
        <dbReference type="Proteomes" id="UP000198379"/>
    </source>
</evidence>
<dbReference type="EMBL" id="FZNY01000001">
    <property type="protein sequence ID" value="SNR35160.1"/>
    <property type="molecule type" value="Genomic_DNA"/>
</dbReference>
<organism evidence="2 3">
    <name type="scientific">Dokdonia pacifica</name>
    <dbReference type="NCBI Taxonomy" id="1627892"/>
    <lineage>
        <taxon>Bacteria</taxon>
        <taxon>Pseudomonadati</taxon>
        <taxon>Bacteroidota</taxon>
        <taxon>Flavobacteriia</taxon>
        <taxon>Flavobacteriales</taxon>
        <taxon>Flavobacteriaceae</taxon>
        <taxon>Dokdonia</taxon>
    </lineage>
</organism>
<keyword evidence="3" id="KW-1185">Reference proteome</keyword>
<name>A0A238VL96_9FLAO</name>
<sequence>MKTIRKTNKLTLEKFQISKLNNLHSIIGGRANNPNVEEEEEEKEENTTTIWTTTNTIGG</sequence>
<reference evidence="2 3" key="1">
    <citation type="submission" date="2017-06" db="EMBL/GenBank/DDBJ databases">
        <authorList>
            <person name="Kim H.J."/>
            <person name="Triplett B.A."/>
        </authorList>
    </citation>
    <scope>NUCLEOTIDE SEQUENCE [LARGE SCALE GENOMIC DNA]</scope>
    <source>
        <strain evidence="2 3">DSM 25597</strain>
    </source>
</reference>
<feature type="compositionally biased region" description="Low complexity" evidence="1">
    <location>
        <begin position="47"/>
        <end position="59"/>
    </location>
</feature>
<feature type="region of interest" description="Disordered" evidence="1">
    <location>
        <begin position="28"/>
        <end position="59"/>
    </location>
</feature>
<dbReference type="AlphaFoldDB" id="A0A238VL96"/>
<dbReference type="RefSeq" id="WP_089369391.1">
    <property type="nucleotide sequence ID" value="NZ_BMEP01000002.1"/>
</dbReference>
<evidence type="ECO:0000313" key="2">
    <source>
        <dbReference type="EMBL" id="SNR35160.1"/>
    </source>
</evidence>
<proteinExistence type="predicted"/>